<reference evidence="3" key="1">
    <citation type="submission" date="2017-05" db="UniProtKB">
        <authorList>
            <consortium name="EnsemblMetazoa"/>
        </authorList>
    </citation>
    <scope>IDENTIFICATION</scope>
</reference>
<sequence length="912" mass="101422">MTSTTVDCTFTSSSEASEPSSRYYSLFKPGDRVVVQSAVKGEAFYGTARWTGPIRKAHLGDAIPVVGVEIDKKIKLDKHFPDLHMDLTEGQTLFKVPFHHTRVFLPEQLVVHAEDFEVQHQKEIITQYEVLQAAKEFNLTAEEYQYQQVILDNCKSDSKLTKGTSFDSKDSGCSLTSDKLRSLSINSPLSPGDCQLSVGSMVSIEDSNSVLYGVIQWIGSLPGCTDALMAGIELLTRVVSVTPLLAPLSIMAANWARSSGRSSISVSILLKDKAGFHFKDDGGAPWQCTVPKGELVIEQPKEEIPSIESDKLPPNYRLYRDDEYVVLHCRAMDVCPLGDREMEYLLAVESLSTRLQEYLKPEEVKKEKLDLVVGDMVMFKLKVKPDAFVSIVKGVIRYIGPIQEKHGTHFGIEIQEERYRGKGTSNGDPYFCCGSKDAVFVSMNMITKKSQYPMDEKHALAKSAITGQPISKNRNGGSSDISQGPFYARTDPNHKSKFKINDRVVVKSAKDEVFNGTVKWVGTTRVFNEGNRYSSVVAAVGVDVEKAFLSTDKHFPGMYIDVTGSRGQELFKVPLSHTRLFFPEEYGVVLHAEEYAKQQQEANALKWEMKEAKKFGLSLEEYQSQREYLEKANKDKKTHHPQQTGGGQEEEGAVAGVGAFKKNENEKDKMSESMMHIKPGVSLSEGRRQQEERAFQLARQRSQHGGGDQTGFEVIKGEVKPVGEGHQQSVNPVPEGLQRPSPKAHHEAGYTSLSSSDSKYYQRHSPGTNQYSPDPAGQHDDRHSYLPGGSSDNYQPGGSSNQYSSGGPPPDPYHQFTIGSMVYIDTQKGDPLYGVVQWIGTLPDFPGTIAGVELEKTMNGGTDGTWRGRRFFTCPPGKAYFCPVNTLKQDTRYMDEGQVPAHMRQDIDNLMW</sequence>
<feature type="compositionally biased region" description="Polar residues" evidence="1">
    <location>
        <begin position="790"/>
        <end position="805"/>
    </location>
</feature>
<evidence type="ECO:0000259" key="2">
    <source>
        <dbReference type="PROSITE" id="PS50245"/>
    </source>
</evidence>
<dbReference type="InterPro" id="IPR000938">
    <property type="entry name" value="CAP-Gly_domain"/>
</dbReference>
<feature type="compositionally biased region" description="Basic and acidic residues" evidence="1">
    <location>
        <begin position="685"/>
        <end position="694"/>
    </location>
</feature>
<feature type="domain" description="CAP-Gly" evidence="2">
    <location>
        <begin position="400"/>
        <end position="442"/>
    </location>
</feature>
<accession>A0A1X7VC43</accession>
<feature type="domain" description="CAP-Gly" evidence="2">
    <location>
        <begin position="840"/>
        <end position="883"/>
    </location>
</feature>
<dbReference type="OrthoDB" id="5273213at2759"/>
<feature type="compositionally biased region" description="Polar residues" evidence="1">
    <location>
        <begin position="466"/>
        <end position="482"/>
    </location>
</feature>
<proteinExistence type="predicted"/>
<feature type="region of interest" description="Disordered" evidence="1">
    <location>
        <begin position="632"/>
        <end position="814"/>
    </location>
</feature>
<dbReference type="eggNOG" id="KOG3556">
    <property type="taxonomic scope" value="Eukaryota"/>
</dbReference>
<evidence type="ECO:0000313" key="3">
    <source>
        <dbReference type="EnsemblMetazoa" id="Aqu2.1.37870_001"/>
    </source>
</evidence>
<dbReference type="EnsemblMetazoa" id="Aqu2.1.37870_001">
    <property type="protein sequence ID" value="Aqu2.1.37870_001"/>
    <property type="gene ID" value="Aqu2.1.37870"/>
</dbReference>
<feature type="compositionally biased region" description="Basic and acidic residues" evidence="1">
    <location>
        <begin position="661"/>
        <end position="671"/>
    </location>
</feature>
<dbReference type="PROSITE" id="PS50245">
    <property type="entry name" value="CAP_GLY_2"/>
    <property type="match status" value="2"/>
</dbReference>
<evidence type="ECO:0000256" key="1">
    <source>
        <dbReference type="SAM" id="MobiDB-lite"/>
    </source>
</evidence>
<protein>
    <recommendedName>
        <fullName evidence="2">CAP-Gly domain-containing protein</fullName>
    </recommendedName>
</protein>
<dbReference type="AlphaFoldDB" id="A0A1X7VC43"/>
<feature type="compositionally biased region" description="Polar residues" evidence="1">
    <location>
        <begin position="751"/>
        <end position="772"/>
    </location>
</feature>
<dbReference type="InterPro" id="IPR036859">
    <property type="entry name" value="CAP-Gly_dom_sf"/>
</dbReference>
<dbReference type="InParanoid" id="A0A1X7VC43"/>
<organism evidence="3">
    <name type="scientific">Amphimedon queenslandica</name>
    <name type="common">Sponge</name>
    <dbReference type="NCBI Taxonomy" id="400682"/>
    <lineage>
        <taxon>Eukaryota</taxon>
        <taxon>Metazoa</taxon>
        <taxon>Porifera</taxon>
        <taxon>Demospongiae</taxon>
        <taxon>Heteroscleromorpha</taxon>
        <taxon>Haplosclerida</taxon>
        <taxon>Niphatidae</taxon>
        <taxon>Amphimedon</taxon>
    </lineage>
</organism>
<name>A0A1X7VC43_AMPQE</name>
<dbReference type="Gene3D" id="2.30.30.190">
    <property type="entry name" value="CAP Gly-rich-like domain"/>
    <property type="match status" value="2"/>
</dbReference>
<dbReference type="STRING" id="400682.A0A1X7VC43"/>
<feature type="region of interest" description="Disordered" evidence="1">
    <location>
        <begin position="466"/>
        <end position="494"/>
    </location>
</feature>
<dbReference type="Pfam" id="PF01302">
    <property type="entry name" value="CAP_GLY"/>
    <property type="match status" value="2"/>
</dbReference>
<dbReference type="SMART" id="SM01052">
    <property type="entry name" value="CAP_GLY"/>
    <property type="match status" value="2"/>
</dbReference>
<dbReference type="SUPFAM" id="SSF74924">
    <property type="entry name" value="Cap-Gly domain"/>
    <property type="match status" value="2"/>
</dbReference>